<dbReference type="GO" id="GO:0035091">
    <property type="term" value="F:phosphatidylinositol binding"/>
    <property type="evidence" value="ECO:0007669"/>
    <property type="project" value="InterPro"/>
</dbReference>
<reference evidence="3" key="1">
    <citation type="submission" date="2021-03" db="EMBL/GenBank/DDBJ databases">
        <authorList>
            <person name="Bekaert M."/>
        </authorList>
    </citation>
    <scope>NUCLEOTIDE SEQUENCE</scope>
</reference>
<keyword evidence="4" id="KW-1185">Reference proteome</keyword>
<proteinExistence type="predicted"/>
<dbReference type="OrthoDB" id="14911at2759"/>
<dbReference type="Pfam" id="PF00787">
    <property type="entry name" value="PX"/>
    <property type="match status" value="1"/>
</dbReference>
<feature type="region of interest" description="Disordered" evidence="1">
    <location>
        <begin position="131"/>
        <end position="151"/>
    </location>
</feature>
<dbReference type="InterPro" id="IPR011993">
    <property type="entry name" value="PH-like_dom_sf"/>
</dbReference>
<dbReference type="SUPFAM" id="SSF50729">
    <property type="entry name" value="PH domain-like"/>
    <property type="match status" value="1"/>
</dbReference>
<accession>A0A8S3UJQ0</accession>
<dbReference type="GO" id="GO:0004630">
    <property type="term" value="F:phospholipase D activity"/>
    <property type="evidence" value="ECO:0007669"/>
    <property type="project" value="UniProtKB-EC"/>
</dbReference>
<dbReference type="Gene3D" id="3.30.1520.10">
    <property type="entry name" value="Phox-like domain"/>
    <property type="match status" value="1"/>
</dbReference>
<evidence type="ECO:0000256" key="1">
    <source>
        <dbReference type="SAM" id="MobiDB-lite"/>
    </source>
</evidence>
<dbReference type="EC" id="3.1.4.4" evidence="3"/>
<gene>
    <name evidence="3" type="ORF">MEDL_53658</name>
</gene>
<dbReference type="CDD" id="cd06895">
    <property type="entry name" value="PX_PLD"/>
    <property type="match status" value="1"/>
</dbReference>
<evidence type="ECO:0000313" key="3">
    <source>
        <dbReference type="EMBL" id="CAG2241438.1"/>
    </source>
</evidence>
<dbReference type="PROSITE" id="PS50195">
    <property type="entry name" value="PX"/>
    <property type="match status" value="1"/>
</dbReference>
<comment type="caution">
    <text evidence="3">The sequence shown here is derived from an EMBL/GenBank/DDBJ whole genome shotgun (WGS) entry which is preliminary data.</text>
</comment>
<dbReference type="AlphaFoldDB" id="A0A8S3UJQ0"/>
<feature type="domain" description="PX" evidence="2">
    <location>
        <begin position="71"/>
        <end position="201"/>
    </location>
</feature>
<dbReference type="PANTHER" id="PTHR22775:SF3">
    <property type="entry name" value="SORTING NEXIN-13"/>
    <property type="match status" value="1"/>
</dbReference>
<dbReference type="SMART" id="SM00312">
    <property type="entry name" value="PX"/>
    <property type="match status" value="1"/>
</dbReference>
<name>A0A8S3UJQ0_MYTED</name>
<feature type="compositionally biased region" description="Basic residues" evidence="1">
    <location>
        <begin position="135"/>
        <end position="151"/>
    </location>
</feature>
<protein>
    <submittedName>
        <fullName evidence="3">PLD1_2</fullName>
        <ecNumber evidence="3">3.1.4.4</ecNumber>
    </submittedName>
</protein>
<keyword evidence="3" id="KW-0378">Hydrolase</keyword>
<dbReference type="SUPFAM" id="SSF64268">
    <property type="entry name" value="PX domain"/>
    <property type="match status" value="1"/>
</dbReference>
<dbReference type="Proteomes" id="UP000683360">
    <property type="component" value="Unassembled WGS sequence"/>
</dbReference>
<evidence type="ECO:0000313" key="4">
    <source>
        <dbReference type="Proteomes" id="UP000683360"/>
    </source>
</evidence>
<dbReference type="InterPro" id="IPR036871">
    <property type="entry name" value="PX_dom_sf"/>
</dbReference>
<sequence length="345" mass="39806">MATATESAPLVERAVPTIRFADDSIDLNVPEPDSPTSTFSGNSFNSYFPEFLRSHSFASDQDSDFDELDGLPDVEFPECHGFDVTDSEKPCRYTIAIKHGEFEWTIRRRYKHFTHLHQQLQLYKAKCSLPMPTKSQRRRRQSVKGTRNKIPRFPKKPELMARDMEKRKNYLEDYLQNLVNINVYRSHHETLKFFEVSQLSFVKKLGKKWREGAIRKCSGGRRISIGCCGCLKKFHFAGNWKKRWLVVKDSFVAYIRPRDGLVCDVMLMDTDFKIETGMGATGAPHGLLISNLSRNLLAKCWTSRKAEEWKASIETAVSTGMGKDYTTKNRFNSFAPVRENSYAKW</sequence>
<dbReference type="EMBL" id="CAJPWZ010002588">
    <property type="protein sequence ID" value="CAG2241438.1"/>
    <property type="molecule type" value="Genomic_DNA"/>
</dbReference>
<dbReference type="PANTHER" id="PTHR22775">
    <property type="entry name" value="SORTING NEXIN"/>
    <property type="match status" value="1"/>
</dbReference>
<dbReference type="CDD" id="cd01254">
    <property type="entry name" value="PH_PLD"/>
    <property type="match status" value="1"/>
</dbReference>
<evidence type="ECO:0000259" key="2">
    <source>
        <dbReference type="PROSITE" id="PS50195"/>
    </source>
</evidence>
<dbReference type="Gene3D" id="2.30.29.30">
    <property type="entry name" value="Pleckstrin-homology domain (PH domain)/Phosphotyrosine-binding domain (PTB)"/>
    <property type="match status" value="1"/>
</dbReference>
<dbReference type="InterPro" id="IPR001683">
    <property type="entry name" value="PX_dom"/>
</dbReference>
<organism evidence="3 4">
    <name type="scientific">Mytilus edulis</name>
    <name type="common">Blue mussel</name>
    <dbReference type="NCBI Taxonomy" id="6550"/>
    <lineage>
        <taxon>Eukaryota</taxon>
        <taxon>Metazoa</taxon>
        <taxon>Spiralia</taxon>
        <taxon>Lophotrochozoa</taxon>
        <taxon>Mollusca</taxon>
        <taxon>Bivalvia</taxon>
        <taxon>Autobranchia</taxon>
        <taxon>Pteriomorphia</taxon>
        <taxon>Mytilida</taxon>
        <taxon>Mytiloidea</taxon>
        <taxon>Mytilidae</taxon>
        <taxon>Mytilinae</taxon>
        <taxon>Mytilus</taxon>
    </lineage>
</organism>